<dbReference type="SUPFAM" id="SSF57850">
    <property type="entry name" value="RING/U-box"/>
    <property type="match status" value="1"/>
</dbReference>
<proteinExistence type="predicted"/>
<dbReference type="AlphaFoldDB" id="A0AAV0M7E1"/>
<accession>A0AAV0M7E1</accession>
<dbReference type="PANTHER" id="PTHR46347:SF2">
    <property type="entry name" value="OS02G0132300 PROTEIN"/>
    <property type="match status" value="1"/>
</dbReference>
<evidence type="ECO:0000256" key="3">
    <source>
        <dbReference type="ARBA" id="ARBA00022833"/>
    </source>
</evidence>
<feature type="non-terminal residue" evidence="6">
    <location>
        <position position="1"/>
    </location>
</feature>
<gene>
    <name evidence="6" type="ORF">LITE_LOCUS27166</name>
</gene>
<reference evidence="6" key="1">
    <citation type="submission" date="2022-08" db="EMBL/GenBank/DDBJ databases">
        <authorList>
            <person name="Gutierrez-Valencia J."/>
        </authorList>
    </citation>
    <scope>NUCLEOTIDE SEQUENCE</scope>
</reference>
<evidence type="ECO:0000313" key="6">
    <source>
        <dbReference type="EMBL" id="CAI0442173.1"/>
    </source>
</evidence>
<evidence type="ECO:0000313" key="7">
    <source>
        <dbReference type="Proteomes" id="UP001154282"/>
    </source>
</evidence>
<dbReference type="EMBL" id="CAMGYJ010000007">
    <property type="protein sequence ID" value="CAI0442173.1"/>
    <property type="molecule type" value="Genomic_DNA"/>
</dbReference>
<keyword evidence="3" id="KW-0862">Zinc</keyword>
<comment type="caution">
    <text evidence="6">The sequence shown here is derived from an EMBL/GenBank/DDBJ whole genome shotgun (WGS) entry which is preliminary data.</text>
</comment>
<dbReference type="Pfam" id="PF12906">
    <property type="entry name" value="RINGv"/>
    <property type="match status" value="1"/>
</dbReference>
<dbReference type="PANTHER" id="PTHR46347">
    <property type="entry name" value="RING/FYVE/PHD ZINC FINGER SUPERFAMILY PROTEIN"/>
    <property type="match status" value="1"/>
</dbReference>
<evidence type="ECO:0000256" key="1">
    <source>
        <dbReference type="ARBA" id="ARBA00022723"/>
    </source>
</evidence>
<feature type="domain" description="RING-CH-type" evidence="5">
    <location>
        <begin position="127"/>
        <end position="195"/>
    </location>
</feature>
<name>A0AAV0M7E1_9ROSI</name>
<dbReference type="SMART" id="SM00744">
    <property type="entry name" value="RINGv"/>
    <property type="match status" value="1"/>
</dbReference>
<feature type="transmembrane region" description="Helical" evidence="4">
    <location>
        <begin position="254"/>
        <end position="279"/>
    </location>
</feature>
<keyword evidence="4" id="KW-0472">Membrane</keyword>
<evidence type="ECO:0000259" key="5">
    <source>
        <dbReference type="PROSITE" id="PS51292"/>
    </source>
</evidence>
<dbReference type="InterPro" id="IPR011016">
    <property type="entry name" value="Znf_RING-CH"/>
</dbReference>
<feature type="transmembrane region" description="Helical" evidence="4">
    <location>
        <begin position="218"/>
        <end position="239"/>
    </location>
</feature>
<dbReference type="Proteomes" id="UP001154282">
    <property type="component" value="Unassembled WGS sequence"/>
</dbReference>
<dbReference type="GO" id="GO:0008270">
    <property type="term" value="F:zinc ion binding"/>
    <property type="evidence" value="ECO:0007669"/>
    <property type="project" value="UniProtKB-KW"/>
</dbReference>
<keyword evidence="2" id="KW-0863">Zinc-finger</keyword>
<keyword evidence="7" id="KW-1185">Reference proteome</keyword>
<evidence type="ECO:0000256" key="2">
    <source>
        <dbReference type="ARBA" id="ARBA00022771"/>
    </source>
</evidence>
<keyword evidence="4" id="KW-0812">Transmembrane</keyword>
<dbReference type="InterPro" id="IPR013083">
    <property type="entry name" value="Znf_RING/FYVE/PHD"/>
</dbReference>
<keyword evidence="1" id="KW-0479">Metal-binding</keyword>
<dbReference type="Gene3D" id="3.30.40.10">
    <property type="entry name" value="Zinc/RING finger domain, C3HC4 (zinc finger)"/>
    <property type="match status" value="1"/>
</dbReference>
<evidence type="ECO:0000256" key="4">
    <source>
        <dbReference type="SAM" id="Phobius"/>
    </source>
</evidence>
<dbReference type="PROSITE" id="PS51292">
    <property type="entry name" value="ZF_RING_CH"/>
    <property type="match status" value="1"/>
</dbReference>
<protein>
    <recommendedName>
        <fullName evidence="5">RING-CH-type domain-containing protein</fullName>
    </recommendedName>
</protein>
<keyword evidence="4" id="KW-1133">Transmembrane helix</keyword>
<organism evidence="6 7">
    <name type="scientific">Linum tenue</name>
    <dbReference type="NCBI Taxonomy" id="586396"/>
    <lineage>
        <taxon>Eukaryota</taxon>
        <taxon>Viridiplantae</taxon>
        <taxon>Streptophyta</taxon>
        <taxon>Embryophyta</taxon>
        <taxon>Tracheophyta</taxon>
        <taxon>Spermatophyta</taxon>
        <taxon>Magnoliopsida</taxon>
        <taxon>eudicotyledons</taxon>
        <taxon>Gunneridae</taxon>
        <taxon>Pentapetalae</taxon>
        <taxon>rosids</taxon>
        <taxon>fabids</taxon>
        <taxon>Malpighiales</taxon>
        <taxon>Linaceae</taxon>
        <taxon>Linum</taxon>
    </lineage>
</organism>
<sequence>IRRYAALHVSKHIFGKIDEIVGHTYLFLREQLERSPVPPPSGILHGTIIDQFIACGNSRDTAHELASQIWLAVLNNLEENEHTFQLLKCLAHEGDVFLPYPYTKSVKVQWRVFEKLFTDFRDCFNHSEYYEALACAKSRFQPIPSAWLGDDLIAPCHCKGTQKYVHRSCLDNWRSTKEGFAFAHCTECRALFVLRANVPPDRWWLRLKFQFLVARDHAFIFIAVQLIVAILGVLVYRFYGEELREMFGYEEHPYGFYTMGVLAIVLVGLLYGFFIAIICGQRINERHYHVLAKQELTKEYVVEDRDASKNVTELDPSHVTELQMLGLF</sequence>
<dbReference type="CDD" id="cd16495">
    <property type="entry name" value="RING_CH-C4HC3_MARCH"/>
    <property type="match status" value="1"/>
</dbReference>